<reference evidence="2 3" key="1">
    <citation type="submission" date="2016-12" db="EMBL/GenBank/DDBJ databases">
        <authorList>
            <person name="Song W.-J."/>
            <person name="Kurnit D.M."/>
        </authorList>
    </citation>
    <scope>NUCLEOTIDE SEQUENCE [LARGE SCALE GENOMIC DNA]</scope>
    <source>
        <strain evidence="2 3">DSM 11393</strain>
    </source>
</reference>
<dbReference type="Proteomes" id="UP000186469">
    <property type="component" value="Unassembled WGS sequence"/>
</dbReference>
<name>A0A1M7STF2_9BACT</name>
<evidence type="ECO:0000313" key="2">
    <source>
        <dbReference type="EMBL" id="SHN61853.1"/>
    </source>
</evidence>
<organism evidence="2 3">
    <name type="scientific">Desulfovibrio litoralis DSM 11393</name>
    <dbReference type="NCBI Taxonomy" id="1121455"/>
    <lineage>
        <taxon>Bacteria</taxon>
        <taxon>Pseudomonadati</taxon>
        <taxon>Thermodesulfobacteriota</taxon>
        <taxon>Desulfovibrionia</taxon>
        <taxon>Desulfovibrionales</taxon>
        <taxon>Desulfovibrionaceae</taxon>
        <taxon>Desulfovibrio</taxon>
    </lineage>
</organism>
<feature type="signal peptide" evidence="1">
    <location>
        <begin position="1"/>
        <end position="29"/>
    </location>
</feature>
<evidence type="ECO:0000313" key="3">
    <source>
        <dbReference type="Proteomes" id="UP000186469"/>
    </source>
</evidence>
<protein>
    <submittedName>
        <fullName evidence="2">Uncharacterized protein</fullName>
    </submittedName>
</protein>
<sequence>MFFNKKCNFLLWCCLFCQLALSVFLSGCAVNNDLNTPNTPKEAPLIVNGKIFRQKIKVNIANNKEELAFDGILYLDSDNKLARVIGLASMTTLFDIVVTQDSFYVRSMHPGMKRIKGLERYVAECVQGLWLLSDNKESVVEERQIYTDFNKKFTVSITSKIEKQVQQ</sequence>
<accession>A0A1M7STF2</accession>
<proteinExistence type="predicted"/>
<evidence type="ECO:0000256" key="1">
    <source>
        <dbReference type="SAM" id="SignalP"/>
    </source>
</evidence>
<keyword evidence="3" id="KW-1185">Reference proteome</keyword>
<dbReference type="AlphaFoldDB" id="A0A1M7STF2"/>
<dbReference type="RefSeq" id="WP_072696945.1">
    <property type="nucleotide sequence ID" value="NZ_FRDI01000004.1"/>
</dbReference>
<dbReference type="PROSITE" id="PS51257">
    <property type="entry name" value="PROKAR_LIPOPROTEIN"/>
    <property type="match status" value="1"/>
</dbReference>
<dbReference type="STRING" id="1121455.SAMN02745728_01272"/>
<dbReference type="EMBL" id="FRDI01000004">
    <property type="protein sequence ID" value="SHN61853.1"/>
    <property type="molecule type" value="Genomic_DNA"/>
</dbReference>
<feature type="chain" id="PRO_5012071056" evidence="1">
    <location>
        <begin position="30"/>
        <end position="167"/>
    </location>
</feature>
<keyword evidence="1" id="KW-0732">Signal</keyword>
<gene>
    <name evidence="2" type="ORF">SAMN02745728_01272</name>
</gene>